<reference evidence="1" key="1">
    <citation type="submission" date="2020-01" db="EMBL/GenBank/DDBJ databases">
        <title>Muricauda ochracea sp. nov., isolated from a tidal flat of Garorim bay in Korea.</title>
        <authorList>
            <person name="Kim D."/>
            <person name="Yoo Y."/>
            <person name="Kim J.-J."/>
        </authorList>
    </citation>
    <scope>NUCLEOTIDE SEQUENCE</scope>
    <source>
        <strain evidence="1">JGD-17</strain>
    </source>
</reference>
<name>A0A964WXS9_9FLAO</name>
<gene>
    <name evidence="1" type="ORF">GTQ34_11115</name>
</gene>
<dbReference type="Proteomes" id="UP000667650">
    <property type="component" value="Unassembled WGS sequence"/>
</dbReference>
<keyword evidence="2" id="KW-1185">Reference proteome</keyword>
<sequence length="212" mass="21803">MDEAAVDAFVANNGYLTAEVDGDASNEIQDLDLNTNTLSLSGDPTTVDLSPYLDDTTLDEAAVDAFVANNGYLTAEVDGDASNEIQNISAGTGITVTPSGQDFTVAVTNSVIAMGKINLDGTSTNITGATVIRNGVGSGNYTVTFNVGVTTDANYIVQLTLLGAGPEATIEILNVPATGSFDVQISQLSVGAGPSLTSSPLDAQWYFTVTDF</sequence>
<dbReference type="AlphaFoldDB" id="A0A964WXS9"/>
<protein>
    <submittedName>
        <fullName evidence="1">Uncharacterized protein</fullName>
    </submittedName>
</protein>
<comment type="caution">
    <text evidence="1">The sequence shown here is derived from an EMBL/GenBank/DDBJ whole genome shotgun (WGS) entry which is preliminary data.</text>
</comment>
<evidence type="ECO:0000313" key="1">
    <source>
        <dbReference type="EMBL" id="NAY92471.1"/>
    </source>
</evidence>
<dbReference type="EMBL" id="JAAABI010000003">
    <property type="protein sequence ID" value="NAY92471.1"/>
    <property type="molecule type" value="Genomic_DNA"/>
</dbReference>
<accession>A0A964WXS9</accession>
<evidence type="ECO:0000313" key="2">
    <source>
        <dbReference type="Proteomes" id="UP000667650"/>
    </source>
</evidence>
<organism evidence="1 2">
    <name type="scientific">Flagellimonas ochracea</name>
    <dbReference type="NCBI Taxonomy" id="2696472"/>
    <lineage>
        <taxon>Bacteria</taxon>
        <taxon>Pseudomonadati</taxon>
        <taxon>Bacteroidota</taxon>
        <taxon>Flavobacteriia</taxon>
        <taxon>Flavobacteriales</taxon>
        <taxon>Flavobacteriaceae</taxon>
        <taxon>Flagellimonas</taxon>
    </lineage>
</organism>
<proteinExistence type="predicted"/>